<reference evidence="7 8" key="1">
    <citation type="submission" date="2020-08" db="EMBL/GenBank/DDBJ databases">
        <title>Genomic Encyclopedia of Type Strains, Phase IV (KMG-V): Genome sequencing to study the core and pangenomes of soil and plant-associated prokaryotes.</title>
        <authorList>
            <person name="Whitman W."/>
        </authorList>
    </citation>
    <scope>NUCLEOTIDE SEQUENCE [LARGE SCALE GENOMIC DNA]</scope>
    <source>
        <strain evidence="7 8">MP601</strain>
    </source>
</reference>
<dbReference type="GO" id="GO:0004601">
    <property type="term" value="F:peroxidase activity"/>
    <property type="evidence" value="ECO:0007669"/>
    <property type="project" value="UniProtKB-KW"/>
</dbReference>
<feature type="domain" description="Dyp-type peroxidase C-terminal" evidence="6">
    <location>
        <begin position="2"/>
        <end position="136"/>
    </location>
</feature>
<dbReference type="EMBL" id="JACHCA010000016">
    <property type="protein sequence ID" value="MBB6130722.1"/>
    <property type="molecule type" value="Genomic_DNA"/>
</dbReference>
<evidence type="ECO:0000313" key="8">
    <source>
        <dbReference type="Proteomes" id="UP000548326"/>
    </source>
</evidence>
<dbReference type="PANTHER" id="PTHR30521:SF0">
    <property type="entry name" value="DYP-TYPE PEROXIDASE FAMILY PROTEIN"/>
    <property type="match status" value="1"/>
</dbReference>
<evidence type="ECO:0000256" key="2">
    <source>
        <dbReference type="ARBA" id="ARBA00022559"/>
    </source>
</evidence>
<evidence type="ECO:0000259" key="6">
    <source>
        <dbReference type="Pfam" id="PF20628"/>
    </source>
</evidence>
<evidence type="ECO:0000256" key="3">
    <source>
        <dbReference type="ARBA" id="ARBA00022723"/>
    </source>
</evidence>
<evidence type="ECO:0000256" key="1">
    <source>
        <dbReference type="ARBA" id="ARBA00001970"/>
    </source>
</evidence>
<keyword evidence="2 7" id="KW-0575">Peroxidase</keyword>
<evidence type="ECO:0000313" key="7">
    <source>
        <dbReference type="EMBL" id="MBB6130722.1"/>
    </source>
</evidence>
<evidence type="ECO:0000256" key="5">
    <source>
        <dbReference type="ARBA" id="ARBA00023004"/>
    </source>
</evidence>
<dbReference type="AlphaFoldDB" id="A0A841JKC0"/>
<dbReference type="GO" id="GO:0020037">
    <property type="term" value="F:heme binding"/>
    <property type="evidence" value="ECO:0007669"/>
    <property type="project" value="InterPro"/>
</dbReference>
<dbReference type="PANTHER" id="PTHR30521">
    <property type="entry name" value="DEFERROCHELATASE/PEROXIDASE"/>
    <property type="match status" value="1"/>
</dbReference>
<sequence length="145" mass="16368">MIGNDDPAYRGGSYLFVQKYIHNLTAWKELPTEQQEKVIGRYKANDIEMSDDVKPSNSHIALANVGDDLKIVRDNMPFGNMSTNEMGTYFIAYASTFSTVQQMLNNMFIGSPEGNYDRILDFSTAKTGSLYFVPTFNMIDDFSSD</sequence>
<proteinExistence type="predicted"/>
<comment type="cofactor">
    <cofactor evidence="1">
        <name>heme b</name>
        <dbReference type="ChEBI" id="CHEBI:60344"/>
    </cofactor>
</comment>
<keyword evidence="5" id="KW-0408">Iron</keyword>
<dbReference type="InterPro" id="IPR011008">
    <property type="entry name" value="Dimeric_a/b-barrel"/>
</dbReference>
<dbReference type="Proteomes" id="UP000548326">
    <property type="component" value="Unassembled WGS sequence"/>
</dbReference>
<accession>A0A841JKC0</accession>
<keyword evidence="3" id="KW-0479">Metal-binding</keyword>
<dbReference type="PROSITE" id="PS51404">
    <property type="entry name" value="DYP_PEROXIDASE"/>
    <property type="match status" value="1"/>
</dbReference>
<dbReference type="Pfam" id="PF20628">
    <property type="entry name" value="Dyp_perox_C"/>
    <property type="match status" value="1"/>
</dbReference>
<gene>
    <name evidence="7" type="ORF">HDF22_004865</name>
</gene>
<dbReference type="NCBIfam" id="TIGR01413">
    <property type="entry name" value="Dyp_perox_fam"/>
    <property type="match status" value="1"/>
</dbReference>
<name>A0A841JKC0_9SPHI</name>
<protein>
    <submittedName>
        <fullName evidence="7">Dyp-type peroxidase family</fullName>
    </submittedName>
</protein>
<dbReference type="InterPro" id="IPR048328">
    <property type="entry name" value="Dyp_perox_C"/>
</dbReference>
<dbReference type="InterPro" id="IPR006314">
    <property type="entry name" value="Dyp_peroxidase"/>
</dbReference>
<keyword evidence="4" id="KW-0560">Oxidoreductase</keyword>
<organism evidence="7 8">
    <name type="scientific">Mucilaginibacter lappiensis</name>
    <dbReference type="NCBI Taxonomy" id="354630"/>
    <lineage>
        <taxon>Bacteria</taxon>
        <taxon>Pseudomonadati</taxon>
        <taxon>Bacteroidota</taxon>
        <taxon>Sphingobacteriia</taxon>
        <taxon>Sphingobacteriales</taxon>
        <taxon>Sphingobacteriaceae</taxon>
        <taxon>Mucilaginibacter</taxon>
    </lineage>
</organism>
<dbReference type="GO" id="GO:0046872">
    <property type="term" value="F:metal ion binding"/>
    <property type="evidence" value="ECO:0007669"/>
    <property type="project" value="UniProtKB-KW"/>
</dbReference>
<dbReference type="SUPFAM" id="SSF54909">
    <property type="entry name" value="Dimeric alpha+beta barrel"/>
    <property type="match status" value="1"/>
</dbReference>
<comment type="caution">
    <text evidence="7">The sequence shown here is derived from an EMBL/GenBank/DDBJ whole genome shotgun (WGS) entry which is preliminary data.</text>
</comment>
<dbReference type="GO" id="GO:0005829">
    <property type="term" value="C:cytosol"/>
    <property type="evidence" value="ECO:0007669"/>
    <property type="project" value="TreeGrafter"/>
</dbReference>
<evidence type="ECO:0000256" key="4">
    <source>
        <dbReference type="ARBA" id="ARBA00023002"/>
    </source>
</evidence>